<evidence type="ECO:0000256" key="3">
    <source>
        <dbReference type="ARBA" id="ARBA00022741"/>
    </source>
</evidence>
<dbReference type="PANTHER" id="PTHR24221">
    <property type="entry name" value="ATP-BINDING CASSETTE SUB-FAMILY B"/>
    <property type="match status" value="1"/>
</dbReference>
<dbReference type="InterPro" id="IPR036640">
    <property type="entry name" value="ABC1_TM_sf"/>
</dbReference>
<dbReference type="InterPro" id="IPR027417">
    <property type="entry name" value="P-loop_NTPase"/>
</dbReference>
<dbReference type="CDD" id="cd03228">
    <property type="entry name" value="ABCC_MRP_Like"/>
    <property type="match status" value="1"/>
</dbReference>
<evidence type="ECO:0000313" key="10">
    <source>
        <dbReference type="Proteomes" id="UP000886879"/>
    </source>
</evidence>
<feature type="transmembrane region" description="Helical" evidence="7">
    <location>
        <begin position="61"/>
        <end position="81"/>
    </location>
</feature>
<evidence type="ECO:0000256" key="6">
    <source>
        <dbReference type="ARBA" id="ARBA00023136"/>
    </source>
</evidence>
<feature type="transmembrane region" description="Helical" evidence="7">
    <location>
        <begin position="127"/>
        <end position="153"/>
    </location>
</feature>
<dbReference type="Pfam" id="PF00005">
    <property type="entry name" value="ABC_tran"/>
    <property type="match status" value="1"/>
</dbReference>
<name>A0A9D1CGX0_9FIRM</name>
<dbReference type="AlphaFoldDB" id="A0A9D1CGX0"/>
<evidence type="ECO:0000256" key="7">
    <source>
        <dbReference type="SAM" id="Phobius"/>
    </source>
</evidence>
<dbReference type="InterPro" id="IPR003439">
    <property type="entry name" value="ABC_transporter-like_ATP-bd"/>
</dbReference>
<dbReference type="Proteomes" id="UP000886879">
    <property type="component" value="Unassembled WGS sequence"/>
</dbReference>
<accession>A0A9D1CGX0</accession>
<evidence type="ECO:0000256" key="1">
    <source>
        <dbReference type="ARBA" id="ARBA00004651"/>
    </source>
</evidence>
<comment type="caution">
    <text evidence="9">The sequence shown here is derived from an EMBL/GenBank/DDBJ whole genome shotgun (WGS) entry which is preliminary data.</text>
</comment>
<proteinExistence type="predicted"/>
<dbReference type="PROSITE" id="PS50893">
    <property type="entry name" value="ABC_TRANSPORTER_2"/>
    <property type="match status" value="1"/>
</dbReference>
<dbReference type="PANTHER" id="PTHR24221:SF654">
    <property type="entry name" value="ATP-BINDING CASSETTE SUB-FAMILY B MEMBER 6"/>
    <property type="match status" value="1"/>
</dbReference>
<feature type="domain" description="ABC transporter" evidence="8">
    <location>
        <begin position="336"/>
        <end position="536"/>
    </location>
</feature>
<keyword evidence="3" id="KW-0547">Nucleotide-binding</keyword>
<evidence type="ECO:0000313" key="9">
    <source>
        <dbReference type="EMBL" id="HIQ60967.1"/>
    </source>
</evidence>
<dbReference type="GO" id="GO:0034040">
    <property type="term" value="F:ATPase-coupled lipid transmembrane transporter activity"/>
    <property type="evidence" value="ECO:0007669"/>
    <property type="project" value="TreeGrafter"/>
</dbReference>
<dbReference type="InterPro" id="IPR003593">
    <property type="entry name" value="AAA+_ATPase"/>
</dbReference>
<comment type="subcellular location">
    <subcellularLocation>
        <location evidence="1">Cell membrane</location>
        <topology evidence="1">Multi-pass membrane protein</topology>
    </subcellularLocation>
</comment>
<keyword evidence="5 7" id="KW-1133">Transmembrane helix</keyword>
<feature type="transmembrane region" description="Helical" evidence="7">
    <location>
        <begin position="20"/>
        <end position="41"/>
    </location>
</feature>
<dbReference type="Gene3D" id="1.20.1560.10">
    <property type="entry name" value="ABC transporter type 1, transmembrane domain"/>
    <property type="match status" value="1"/>
</dbReference>
<keyword evidence="4 9" id="KW-0067">ATP-binding</keyword>
<dbReference type="Gene3D" id="3.40.50.300">
    <property type="entry name" value="P-loop containing nucleotide triphosphate hydrolases"/>
    <property type="match status" value="1"/>
</dbReference>
<dbReference type="SUPFAM" id="SSF90123">
    <property type="entry name" value="ABC transporter transmembrane region"/>
    <property type="match status" value="1"/>
</dbReference>
<organism evidence="9 10">
    <name type="scientific">Candidatus Enterenecus faecium</name>
    <dbReference type="NCBI Taxonomy" id="2840780"/>
    <lineage>
        <taxon>Bacteria</taxon>
        <taxon>Bacillati</taxon>
        <taxon>Bacillota</taxon>
        <taxon>Clostridia</taxon>
        <taxon>Eubacteriales</taxon>
        <taxon>Candidatus Enterenecus</taxon>
    </lineage>
</organism>
<reference evidence="9" key="1">
    <citation type="submission" date="2020-10" db="EMBL/GenBank/DDBJ databases">
        <authorList>
            <person name="Gilroy R."/>
        </authorList>
    </citation>
    <scope>NUCLEOTIDE SEQUENCE</scope>
    <source>
        <strain evidence="9">ChiGjej2B2-12916</strain>
    </source>
</reference>
<evidence type="ECO:0000256" key="2">
    <source>
        <dbReference type="ARBA" id="ARBA00022692"/>
    </source>
</evidence>
<dbReference type="InterPro" id="IPR039421">
    <property type="entry name" value="Type_1_exporter"/>
</dbReference>
<dbReference type="EMBL" id="DVFO01000048">
    <property type="protein sequence ID" value="HIQ60967.1"/>
    <property type="molecule type" value="Genomic_DNA"/>
</dbReference>
<keyword evidence="2 7" id="KW-0812">Transmembrane</keyword>
<protein>
    <submittedName>
        <fullName evidence="9">ATP-binding cassette domain-containing protein</fullName>
    </submittedName>
</protein>
<dbReference type="SUPFAM" id="SSF52540">
    <property type="entry name" value="P-loop containing nucleoside triphosphate hydrolases"/>
    <property type="match status" value="1"/>
</dbReference>
<evidence type="ECO:0000256" key="5">
    <source>
        <dbReference type="ARBA" id="ARBA00022989"/>
    </source>
</evidence>
<keyword evidence="6 7" id="KW-0472">Membrane</keyword>
<dbReference type="SMART" id="SM00382">
    <property type="entry name" value="AAA"/>
    <property type="match status" value="1"/>
</dbReference>
<reference evidence="9" key="2">
    <citation type="journal article" date="2021" name="PeerJ">
        <title>Extensive microbial diversity within the chicken gut microbiome revealed by metagenomics and culture.</title>
        <authorList>
            <person name="Gilroy R."/>
            <person name="Ravi A."/>
            <person name="Getino M."/>
            <person name="Pursley I."/>
            <person name="Horton D.L."/>
            <person name="Alikhan N.F."/>
            <person name="Baker D."/>
            <person name="Gharbi K."/>
            <person name="Hall N."/>
            <person name="Watson M."/>
            <person name="Adriaenssens E.M."/>
            <person name="Foster-Nyarko E."/>
            <person name="Jarju S."/>
            <person name="Secka A."/>
            <person name="Antonio M."/>
            <person name="Oren A."/>
            <person name="Chaudhuri R.R."/>
            <person name="La Ragione R."/>
            <person name="Hildebrand F."/>
            <person name="Pallen M.J."/>
        </authorList>
    </citation>
    <scope>NUCLEOTIDE SEQUENCE</scope>
    <source>
        <strain evidence="9">ChiGjej2B2-12916</strain>
    </source>
</reference>
<evidence type="ECO:0000259" key="8">
    <source>
        <dbReference type="PROSITE" id="PS50893"/>
    </source>
</evidence>
<dbReference type="GO" id="GO:0005524">
    <property type="term" value="F:ATP binding"/>
    <property type="evidence" value="ECO:0007669"/>
    <property type="project" value="UniProtKB-KW"/>
</dbReference>
<dbReference type="GO" id="GO:0016887">
    <property type="term" value="F:ATP hydrolysis activity"/>
    <property type="evidence" value="ECO:0007669"/>
    <property type="project" value="InterPro"/>
</dbReference>
<gene>
    <name evidence="9" type="ORF">IAD31_05170</name>
</gene>
<sequence>MKGEKRGNMRRDCARLMAGAIVAICLECLLAMAAPTVVSLLLGDMADALLALDVAAIGARFPAFLGGILVTVLVAPGMTLVKNLLLTRQGTAYDMFLMESTLGLPHKSLHQVDAGDYLHRFEVDRTLYYCCVVRLLGCPPAMVAYGVLFAWMVGRQGYPWGYCLWVLVLSGASVAYDAARARRKAEWNKETADYEGQRTQLELELLALRDVSHGFGLHPFLLDRMRRWFDRYWKRTGRRQCAQTAMSQTLQGFWDYGVQVGCILVGAVLVARGQLTLGGLLGGYLLLPTVKQFWVSVKQLVEDVQSERIYGARMEYFYQDREEEPDEGAIQSPETLELHNVSFSYAAEDMPVLSQVNWTLSSGDRVQLMGGNGCGKSTLMSLLGGIYPPDQGEILDERGSAVSLRRLRRSVALQEQDSVIFTGTVWDNLFLPEHKREAAARLLAGLAFAKPLEYAIVGDGKNLSPGERKKVLLTRALLKEAPFLLLDEPLNHLDSVAREALAVRLEERRGGLLLISHDPWLPERLGLEKRWISAELSC</sequence>
<evidence type="ECO:0000256" key="4">
    <source>
        <dbReference type="ARBA" id="ARBA00022840"/>
    </source>
</evidence>
<feature type="transmembrane region" description="Helical" evidence="7">
    <location>
        <begin position="159"/>
        <end position="179"/>
    </location>
</feature>
<dbReference type="GO" id="GO:0005886">
    <property type="term" value="C:plasma membrane"/>
    <property type="evidence" value="ECO:0007669"/>
    <property type="project" value="UniProtKB-SubCell"/>
</dbReference>